<dbReference type="InterPro" id="IPR037066">
    <property type="entry name" value="Plug_dom_sf"/>
</dbReference>
<dbReference type="Gene3D" id="2.170.130.10">
    <property type="entry name" value="TonB-dependent receptor, plug domain"/>
    <property type="match status" value="1"/>
</dbReference>
<dbReference type="Pfam" id="PF00593">
    <property type="entry name" value="TonB_dep_Rec_b-barrel"/>
    <property type="match status" value="1"/>
</dbReference>
<keyword evidence="4 10" id="KW-1134">Transmembrane beta strand</keyword>
<evidence type="ECO:0000256" key="4">
    <source>
        <dbReference type="ARBA" id="ARBA00022452"/>
    </source>
</evidence>
<evidence type="ECO:0000256" key="2">
    <source>
        <dbReference type="ARBA" id="ARBA00009810"/>
    </source>
</evidence>
<sequence length="708" mass="78026">MSSNSRIFSRALLASALCLANGAIAAEKEAEKSEQLENVEVTGEQVESYLTQEMDASTGLGLSIMDTPQSVSAISQVQLQDFKLQSLNDALVTVPGIQVESVETDRTYYTSRGFDITNFQVDGVGMVSAYGNQDGELDTALYERIEVVRGANGLMAGAGNPSATVNLVRKRPTDDLQLSFSSTVGSWDKLRAETDVSGTLTEGLRGRAVLVKEDRESWLDYYAMDKTVAYGVIEKDLGESTLFTLGGSYQSSLADSPLWGALPMHYTDGSPTDYDVSASTSAEWAYWDNIQTEVFAELKHEFSNGWQVKAYYNQADVEGDSELFYMYSLPAPDTDVGLIGYASGYDKDQKREVFDVRVNGDYSLFGREHEVMFGYNWAKDNIEETSLYDYTNGYPPIGDFTQWNGQTPVRPSFTDGLTGSDFNSEQGAYFAATRLNLTDALSVIGGARVIDWESEGTGYGTSKATRESGRVLPYAGVVYRIDDNYSVYASHTETFMPQDDISEDLTYMDPTEGVNQEIGAKGAFFDGKLVATASYYQTEQNNVAEFLKEIEDPISGGPLSVYAGEDYDSDGYDLTLSGMLAEGLQADLSFTKVNIANKVGGELNRDYVPSKVVRLYASYRPPMLDQLKVGGGVNWQDDIQRVSATGATIQQDAYATLRLFANYQVSEQLSFSVNGNNLTDEKYISSLYWDQAFYAAPRNFSASVNWRY</sequence>
<keyword evidence="8 15" id="KW-0675">Receptor</keyword>
<dbReference type="CDD" id="cd01347">
    <property type="entry name" value="ligand_gated_channel"/>
    <property type="match status" value="1"/>
</dbReference>
<evidence type="ECO:0000259" key="13">
    <source>
        <dbReference type="Pfam" id="PF00593"/>
    </source>
</evidence>
<keyword evidence="3 10" id="KW-0813">Transport</keyword>
<dbReference type="EMBL" id="JBHTLR010000004">
    <property type="protein sequence ID" value="MFD1215683.1"/>
    <property type="molecule type" value="Genomic_DNA"/>
</dbReference>
<keyword evidence="16" id="KW-1185">Reference proteome</keyword>
<dbReference type="InterPro" id="IPR036942">
    <property type="entry name" value="Beta-barrel_TonB_sf"/>
</dbReference>
<comment type="similarity">
    <text evidence="2 10 11">Belongs to the TonB-dependent receptor family.</text>
</comment>
<reference evidence="16" key="1">
    <citation type="journal article" date="2019" name="Int. J. Syst. Evol. Microbiol.">
        <title>The Global Catalogue of Microorganisms (GCM) 10K type strain sequencing project: providing services to taxonomists for standard genome sequencing and annotation.</title>
        <authorList>
            <consortium name="The Broad Institute Genomics Platform"/>
            <consortium name="The Broad Institute Genome Sequencing Center for Infectious Disease"/>
            <person name="Wu L."/>
            <person name="Ma J."/>
        </authorList>
    </citation>
    <scope>NUCLEOTIDE SEQUENCE [LARGE SCALE GENOMIC DNA]</scope>
    <source>
        <strain evidence="16">CCUG 54356</strain>
    </source>
</reference>
<protein>
    <submittedName>
        <fullName evidence="15">TonB-dependent siderophore receptor</fullName>
    </submittedName>
</protein>
<dbReference type="Pfam" id="PF07715">
    <property type="entry name" value="Plug"/>
    <property type="match status" value="1"/>
</dbReference>
<dbReference type="PANTHER" id="PTHR32552">
    <property type="entry name" value="FERRICHROME IRON RECEPTOR-RELATED"/>
    <property type="match status" value="1"/>
</dbReference>
<evidence type="ECO:0000313" key="15">
    <source>
        <dbReference type="EMBL" id="MFD1215683.1"/>
    </source>
</evidence>
<evidence type="ECO:0000313" key="16">
    <source>
        <dbReference type="Proteomes" id="UP001597264"/>
    </source>
</evidence>
<keyword evidence="5 10" id="KW-0812">Transmembrane</keyword>
<feature type="signal peptide" evidence="12">
    <location>
        <begin position="1"/>
        <end position="25"/>
    </location>
</feature>
<evidence type="ECO:0000256" key="9">
    <source>
        <dbReference type="ARBA" id="ARBA00023237"/>
    </source>
</evidence>
<comment type="caution">
    <text evidence="15">The sequence shown here is derived from an EMBL/GenBank/DDBJ whole genome shotgun (WGS) entry which is preliminary data.</text>
</comment>
<organism evidence="15 16">
    <name type="scientific">Microbulbifer celer</name>
    <dbReference type="NCBI Taxonomy" id="435905"/>
    <lineage>
        <taxon>Bacteria</taxon>
        <taxon>Pseudomonadati</taxon>
        <taxon>Pseudomonadota</taxon>
        <taxon>Gammaproteobacteria</taxon>
        <taxon>Cellvibrionales</taxon>
        <taxon>Microbulbiferaceae</taxon>
        <taxon>Microbulbifer</taxon>
    </lineage>
</organism>
<evidence type="ECO:0000256" key="5">
    <source>
        <dbReference type="ARBA" id="ARBA00022692"/>
    </source>
</evidence>
<dbReference type="Proteomes" id="UP001597264">
    <property type="component" value="Unassembled WGS sequence"/>
</dbReference>
<keyword evidence="6 11" id="KW-0798">TonB box</keyword>
<keyword evidence="7 10" id="KW-0472">Membrane</keyword>
<keyword evidence="12" id="KW-0732">Signal</keyword>
<evidence type="ECO:0000256" key="12">
    <source>
        <dbReference type="SAM" id="SignalP"/>
    </source>
</evidence>
<evidence type="ECO:0000256" key="8">
    <source>
        <dbReference type="ARBA" id="ARBA00023170"/>
    </source>
</evidence>
<dbReference type="RefSeq" id="WP_230437583.1">
    <property type="nucleotide sequence ID" value="NZ_CP087715.1"/>
</dbReference>
<dbReference type="NCBIfam" id="TIGR01783">
    <property type="entry name" value="TonB-siderophor"/>
    <property type="match status" value="1"/>
</dbReference>
<comment type="subcellular location">
    <subcellularLocation>
        <location evidence="1 10">Cell outer membrane</location>
        <topology evidence="1 10">Multi-pass membrane protein</topology>
    </subcellularLocation>
</comment>
<feature type="domain" description="TonB-dependent receptor-like beta-barrel" evidence="13">
    <location>
        <begin position="265"/>
        <end position="678"/>
    </location>
</feature>
<keyword evidence="9 10" id="KW-0998">Cell outer membrane</keyword>
<evidence type="ECO:0000259" key="14">
    <source>
        <dbReference type="Pfam" id="PF07715"/>
    </source>
</evidence>
<evidence type="ECO:0000256" key="7">
    <source>
        <dbReference type="ARBA" id="ARBA00023136"/>
    </source>
</evidence>
<evidence type="ECO:0000256" key="1">
    <source>
        <dbReference type="ARBA" id="ARBA00004571"/>
    </source>
</evidence>
<feature type="domain" description="TonB-dependent receptor plug" evidence="14">
    <location>
        <begin position="64"/>
        <end position="163"/>
    </location>
</feature>
<evidence type="ECO:0000256" key="10">
    <source>
        <dbReference type="PROSITE-ProRule" id="PRU01360"/>
    </source>
</evidence>
<dbReference type="InterPro" id="IPR012910">
    <property type="entry name" value="Plug_dom"/>
</dbReference>
<accession>A0ABW3U4C6</accession>
<evidence type="ECO:0000256" key="3">
    <source>
        <dbReference type="ARBA" id="ARBA00022448"/>
    </source>
</evidence>
<dbReference type="PROSITE" id="PS52016">
    <property type="entry name" value="TONB_DEPENDENT_REC_3"/>
    <property type="match status" value="1"/>
</dbReference>
<dbReference type="InterPro" id="IPR010105">
    <property type="entry name" value="TonB_sidphr_rcpt"/>
</dbReference>
<evidence type="ECO:0000256" key="11">
    <source>
        <dbReference type="RuleBase" id="RU003357"/>
    </source>
</evidence>
<gene>
    <name evidence="15" type="ORF">ACFQ2X_03660</name>
</gene>
<evidence type="ECO:0000256" key="6">
    <source>
        <dbReference type="ARBA" id="ARBA00023077"/>
    </source>
</evidence>
<feature type="chain" id="PRO_5045300217" evidence="12">
    <location>
        <begin position="26"/>
        <end position="708"/>
    </location>
</feature>
<dbReference type="SUPFAM" id="SSF56935">
    <property type="entry name" value="Porins"/>
    <property type="match status" value="1"/>
</dbReference>
<proteinExistence type="inferred from homology"/>
<dbReference type="Gene3D" id="2.40.170.20">
    <property type="entry name" value="TonB-dependent receptor, beta-barrel domain"/>
    <property type="match status" value="1"/>
</dbReference>
<name>A0ABW3U4C6_9GAMM</name>
<dbReference type="PANTHER" id="PTHR32552:SF74">
    <property type="entry name" value="HYDROXAMATE SIDEROPHORE RECEPTOR FHUE"/>
    <property type="match status" value="1"/>
</dbReference>
<dbReference type="InterPro" id="IPR000531">
    <property type="entry name" value="Beta-barrel_TonB"/>
</dbReference>
<dbReference type="InterPro" id="IPR039426">
    <property type="entry name" value="TonB-dep_rcpt-like"/>
</dbReference>